<dbReference type="RefSeq" id="WP_012917710.1">
    <property type="nucleotide sequence ID" value="NC_013729.1"/>
</dbReference>
<keyword evidence="2" id="KW-0472">Membrane</keyword>
<feature type="transmembrane region" description="Helical" evidence="2">
    <location>
        <begin position="192"/>
        <end position="221"/>
    </location>
</feature>
<keyword evidence="5" id="KW-1185">Reference proteome</keyword>
<evidence type="ECO:0000259" key="3">
    <source>
        <dbReference type="Pfam" id="PF14219"/>
    </source>
</evidence>
<dbReference type="Proteomes" id="UP000007967">
    <property type="component" value="Chromosome"/>
</dbReference>
<proteinExistence type="predicted"/>
<protein>
    <recommendedName>
        <fullName evidence="3">DUF4328 domain-containing protein</fullName>
    </recommendedName>
</protein>
<keyword evidence="2" id="KW-0812">Transmembrane</keyword>
<dbReference type="InterPro" id="IPR025565">
    <property type="entry name" value="DUF4328"/>
</dbReference>
<dbReference type="HOGENOM" id="CLU_681113_0_0_11"/>
<feature type="transmembrane region" description="Helical" evidence="2">
    <location>
        <begin position="41"/>
        <end position="67"/>
    </location>
</feature>
<feature type="transmembrane region" description="Helical" evidence="2">
    <location>
        <begin position="255"/>
        <end position="276"/>
    </location>
</feature>
<dbReference type="EMBL" id="CP001736">
    <property type="protein sequence ID" value="ADB29153.1"/>
    <property type="molecule type" value="Genomic_DNA"/>
</dbReference>
<dbReference type="AlphaFoldDB" id="D2PQG6"/>
<accession>D2PQG6</accession>
<evidence type="ECO:0000256" key="2">
    <source>
        <dbReference type="SAM" id="Phobius"/>
    </source>
</evidence>
<feature type="domain" description="DUF4328" evidence="3">
    <location>
        <begin position="79"/>
        <end position="277"/>
    </location>
</feature>
<dbReference type="Pfam" id="PF14219">
    <property type="entry name" value="DUF4328"/>
    <property type="match status" value="1"/>
</dbReference>
<dbReference type="STRING" id="479435.Kfla_0023"/>
<gene>
    <name evidence="4" type="ordered locus">Kfla_0023</name>
</gene>
<reference evidence="4 5" key="2">
    <citation type="journal article" date="2010" name="Stand. Genomic Sci.">
        <title>Complete genome sequence of Kribbella flavida type strain (IFO 14399).</title>
        <authorList>
            <person name="Pukall R."/>
            <person name="Lapidus A."/>
            <person name="Glavina Del Rio T."/>
            <person name="Copeland A."/>
            <person name="Tice H."/>
            <person name="Cheng J.-F."/>
            <person name="Lucas S."/>
            <person name="Chen F."/>
            <person name="Nolan M."/>
            <person name="LaButti K."/>
            <person name="Pati A."/>
            <person name="Ivanova N."/>
            <person name="Mavrommatis K."/>
            <person name="Mikhailova N."/>
            <person name="Pitluck S."/>
            <person name="Bruce D."/>
            <person name="Goodwin L."/>
            <person name="Land M."/>
            <person name="Hauser L."/>
            <person name="Chang Y.-J."/>
            <person name="Jeffries C.D."/>
            <person name="Chen A."/>
            <person name="Palaniappan K."/>
            <person name="Chain P."/>
            <person name="Rohde M."/>
            <person name="Goeker M."/>
            <person name="Bristow J."/>
            <person name="Eisen J.A."/>
            <person name="Markowitz V."/>
            <person name="Hugenholtz P."/>
            <person name="Kyrpides N.C."/>
            <person name="Klenk H.-P."/>
            <person name="Brettin T."/>
        </authorList>
    </citation>
    <scope>NUCLEOTIDE SEQUENCE [LARGE SCALE GENOMIC DNA]</scope>
    <source>
        <strain evidence="5">DSM 17836 / JCM 10339 / NBRC 14399</strain>
    </source>
</reference>
<keyword evidence="2" id="KW-1133">Transmembrane helix</keyword>
<sequence length="404" mass="42852">MSQPYPGPGQYQGHAQHVGQFQGGYPLPGTSRAKYRSMRRLTLVTIALMAATTVVSGIQAVLLWSSYDEVKSLVYGLLSDEEIERGAQAVAGSGTMLNLLGYAFLAAGIVVMVWVRQARENTEVLNPLHGTYQGVPAQGVHRHSPGWVVGSWICPIVQFWYPLQVVEDVVRASEPPNQPGVARSGQVRGLLYGWWAAWVAFCVIAVGGGAYAVVSFIGWVVRLVDRADAASASGDYVDIYDLQDYLVRLALGVNIGFTVGTVLLVIAGTMLSLLLLRVSGWYDARMPATGVPLGPPLPATSPSYLRPQDTTPQYAPRPSQALPGAQDPRGFGYQAPATWTGGQGLHQPGPYGPGGYGGTTGSSPNAPLPPYSTGPQAPRADHPEPPTPTRESGPHTDSPGGTGR</sequence>
<organism evidence="4 5">
    <name type="scientific">Kribbella flavida (strain DSM 17836 / JCM 10339 / NBRC 14399)</name>
    <dbReference type="NCBI Taxonomy" id="479435"/>
    <lineage>
        <taxon>Bacteria</taxon>
        <taxon>Bacillati</taxon>
        <taxon>Actinomycetota</taxon>
        <taxon>Actinomycetes</taxon>
        <taxon>Propionibacteriales</taxon>
        <taxon>Kribbellaceae</taxon>
        <taxon>Kribbella</taxon>
    </lineage>
</organism>
<name>D2PQG6_KRIFD</name>
<reference evidence="5" key="1">
    <citation type="submission" date="2009-09" db="EMBL/GenBank/DDBJ databases">
        <title>The complete genome of Kribbella flavida DSM 17836.</title>
        <authorList>
            <consortium name="US DOE Joint Genome Institute (JGI-PGF)"/>
            <person name="Lucas S."/>
            <person name="Copeland A."/>
            <person name="Lapidus A."/>
            <person name="Glavina del Rio T."/>
            <person name="Dalin E."/>
            <person name="Tice H."/>
            <person name="Bruce D."/>
            <person name="Goodwin L."/>
            <person name="Pitluck S."/>
            <person name="Kyrpides N."/>
            <person name="Mavromatis K."/>
            <person name="Ivanova N."/>
            <person name="Saunders E."/>
            <person name="Brettin T."/>
            <person name="Detter J.C."/>
            <person name="Han C."/>
            <person name="Larimer F."/>
            <person name="Land M."/>
            <person name="Hauser L."/>
            <person name="Markowitz V."/>
            <person name="Cheng J.-F."/>
            <person name="Hugenholtz P."/>
            <person name="Woyke T."/>
            <person name="Wu D."/>
            <person name="Pukall R."/>
            <person name="Klenk H.-P."/>
            <person name="Eisen J.A."/>
        </authorList>
    </citation>
    <scope>NUCLEOTIDE SEQUENCE [LARGE SCALE GENOMIC DNA]</scope>
    <source>
        <strain evidence="5">DSM 17836 / JCM 10339 / NBRC 14399</strain>
    </source>
</reference>
<feature type="region of interest" description="Disordered" evidence="1">
    <location>
        <begin position="292"/>
        <end position="404"/>
    </location>
</feature>
<dbReference type="OrthoDB" id="4174975at2"/>
<dbReference type="eggNOG" id="COG0515">
    <property type="taxonomic scope" value="Bacteria"/>
</dbReference>
<feature type="compositionally biased region" description="Polar residues" evidence="1">
    <location>
        <begin position="300"/>
        <end position="313"/>
    </location>
</feature>
<feature type="transmembrane region" description="Helical" evidence="2">
    <location>
        <begin position="87"/>
        <end position="115"/>
    </location>
</feature>
<dbReference type="KEGG" id="kfl:Kfla_0023"/>
<evidence type="ECO:0000313" key="5">
    <source>
        <dbReference type="Proteomes" id="UP000007967"/>
    </source>
</evidence>
<evidence type="ECO:0000256" key="1">
    <source>
        <dbReference type="SAM" id="MobiDB-lite"/>
    </source>
</evidence>
<evidence type="ECO:0000313" key="4">
    <source>
        <dbReference type="EMBL" id="ADB29153.1"/>
    </source>
</evidence>